<feature type="compositionally biased region" description="Low complexity" evidence="2">
    <location>
        <begin position="25"/>
        <end position="34"/>
    </location>
</feature>
<feature type="region of interest" description="Disordered" evidence="2">
    <location>
        <begin position="428"/>
        <end position="510"/>
    </location>
</feature>
<feature type="coiled-coil region" evidence="1">
    <location>
        <begin position="284"/>
        <end position="355"/>
    </location>
</feature>
<evidence type="ECO:0000313" key="3">
    <source>
        <dbReference type="EMBL" id="GKV41375.1"/>
    </source>
</evidence>
<sequence length="510" mass="56942">MSSERTQSIVGSEVEPLDYGRMDTESSPSPTSSEETVEGVRGDEVVEVGGGEVVEVGGNEVMGVGVDSIPIIVVKVEGNGERGYDRNAEIVEEVKQYRSELRTRDDLWDAEVRALASWKAKRANQNKFSLTEDEEEEVGRLVRKRGDVLNIMDLTSAACIEAAELYGPSALSEADMNQFLNTVGGKAIPKKPRKKSRTLPKQVDEGRTGKEVVPTASAETGEEVPPLKRKGWEERKALEKKKKVVEEGREDEPARWFINNTFPEVDQSKAREEALRYGGAFVMRHALERQYDQLQKEKEELEKKNKELQESLDEVVPTVKQLEQERASLGTKLGFEETKRKISESEREALAQELKLTKEAFLELKGNVQTLVHNGMKEHIGNFISSNSFDNIVNLYRLPTAIIAFTDCRKKVKTVYPEVDVTRITFGEQEAGVEEDGEMEEEEEAEVERGGVEAGADGAEVDKRQPAPEVEIHPVPSDDDQPPLPDEQQPRQPPLPAEEEPVEPPPPAEN</sequence>
<dbReference type="EMBL" id="BPVZ01000149">
    <property type="protein sequence ID" value="GKV41375.1"/>
    <property type="molecule type" value="Genomic_DNA"/>
</dbReference>
<protein>
    <submittedName>
        <fullName evidence="3">Uncharacterized protein</fullName>
    </submittedName>
</protein>
<feature type="region of interest" description="Disordered" evidence="2">
    <location>
        <begin position="1"/>
        <end position="42"/>
    </location>
</feature>
<feature type="compositionally biased region" description="Acidic residues" evidence="2">
    <location>
        <begin position="431"/>
        <end position="446"/>
    </location>
</feature>
<proteinExistence type="predicted"/>
<reference evidence="3 4" key="1">
    <citation type="journal article" date="2021" name="Commun. Biol.">
        <title>The genome of Shorea leprosula (Dipterocarpaceae) highlights the ecological relevance of drought in aseasonal tropical rainforests.</title>
        <authorList>
            <person name="Ng K.K.S."/>
            <person name="Kobayashi M.J."/>
            <person name="Fawcett J.A."/>
            <person name="Hatakeyama M."/>
            <person name="Paape T."/>
            <person name="Ng C.H."/>
            <person name="Ang C.C."/>
            <person name="Tnah L.H."/>
            <person name="Lee C.T."/>
            <person name="Nishiyama T."/>
            <person name="Sese J."/>
            <person name="O'Brien M.J."/>
            <person name="Copetti D."/>
            <person name="Mohd Noor M.I."/>
            <person name="Ong R.C."/>
            <person name="Putra M."/>
            <person name="Sireger I.Z."/>
            <person name="Indrioko S."/>
            <person name="Kosugi Y."/>
            <person name="Izuno A."/>
            <person name="Isagi Y."/>
            <person name="Lee S.L."/>
            <person name="Shimizu K.K."/>
        </authorList>
    </citation>
    <scope>NUCLEOTIDE SEQUENCE [LARGE SCALE GENOMIC DNA]</scope>
    <source>
        <strain evidence="3">214</strain>
    </source>
</reference>
<evidence type="ECO:0000256" key="1">
    <source>
        <dbReference type="SAM" id="Coils"/>
    </source>
</evidence>
<keyword evidence="1" id="KW-0175">Coiled coil</keyword>
<feature type="region of interest" description="Disordered" evidence="2">
    <location>
        <begin position="185"/>
        <end position="226"/>
    </location>
</feature>
<comment type="caution">
    <text evidence="3">The sequence shown here is derived from an EMBL/GenBank/DDBJ whole genome shotgun (WGS) entry which is preliminary data.</text>
</comment>
<feature type="compositionally biased region" description="Polar residues" evidence="2">
    <location>
        <begin position="1"/>
        <end position="10"/>
    </location>
</feature>
<evidence type="ECO:0000313" key="4">
    <source>
        <dbReference type="Proteomes" id="UP001054252"/>
    </source>
</evidence>
<dbReference type="Proteomes" id="UP001054252">
    <property type="component" value="Unassembled WGS sequence"/>
</dbReference>
<organism evidence="3 4">
    <name type="scientific">Rubroshorea leprosula</name>
    <dbReference type="NCBI Taxonomy" id="152421"/>
    <lineage>
        <taxon>Eukaryota</taxon>
        <taxon>Viridiplantae</taxon>
        <taxon>Streptophyta</taxon>
        <taxon>Embryophyta</taxon>
        <taxon>Tracheophyta</taxon>
        <taxon>Spermatophyta</taxon>
        <taxon>Magnoliopsida</taxon>
        <taxon>eudicotyledons</taxon>
        <taxon>Gunneridae</taxon>
        <taxon>Pentapetalae</taxon>
        <taxon>rosids</taxon>
        <taxon>malvids</taxon>
        <taxon>Malvales</taxon>
        <taxon>Dipterocarpaceae</taxon>
        <taxon>Rubroshorea</taxon>
    </lineage>
</organism>
<dbReference type="AlphaFoldDB" id="A0AAV5LV28"/>
<evidence type="ECO:0000256" key="2">
    <source>
        <dbReference type="SAM" id="MobiDB-lite"/>
    </source>
</evidence>
<name>A0AAV5LV28_9ROSI</name>
<keyword evidence="4" id="KW-1185">Reference proteome</keyword>
<accession>A0AAV5LV28</accession>
<feature type="compositionally biased region" description="Basic residues" evidence="2">
    <location>
        <begin position="188"/>
        <end position="198"/>
    </location>
</feature>
<feature type="compositionally biased region" description="Basic and acidic residues" evidence="2">
    <location>
        <begin position="460"/>
        <end position="472"/>
    </location>
</feature>
<gene>
    <name evidence="3" type="ORF">SLEP1_g48918</name>
</gene>